<organism evidence="1 2">
    <name type="scientific">Oedothorax gibbosus</name>
    <dbReference type="NCBI Taxonomy" id="931172"/>
    <lineage>
        <taxon>Eukaryota</taxon>
        <taxon>Metazoa</taxon>
        <taxon>Ecdysozoa</taxon>
        <taxon>Arthropoda</taxon>
        <taxon>Chelicerata</taxon>
        <taxon>Arachnida</taxon>
        <taxon>Araneae</taxon>
        <taxon>Araneomorphae</taxon>
        <taxon>Entelegynae</taxon>
        <taxon>Araneoidea</taxon>
        <taxon>Linyphiidae</taxon>
        <taxon>Erigoninae</taxon>
        <taxon>Oedothorax</taxon>
    </lineage>
</organism>
<dbReference type="Proteomes" id="UP000827092">
    <property type="component" value="Unassembled WGS sequence"/>
</dbReference>
<comment type="caution">
    <text evidence="1">The sequence shown here is derived from an EMBL/GenBank/DDBJ whole genome shotgun (WGS) entry which is preliminary data.</text>
</comment>
<evidence type="ECO:0000313" key="2">
    <source>
        <dbReference type="Proteomes" id="UP000827092"/>
    </source>
</evidence>
<dbReference type="AlphaFoldDB" id="A0AAV6VUA3"/>
<gene>
    <name evidence="1" type="ORF">JTE90_028478</name>
</gene>
<proteinExistence type="predicted"/>
<dbReference type="EMBL" id="JAFNEN010000016">
    <property type="protein sequence ID" value="KAG8200294.1"/>
    <property type="molecule type" value="Genomic_DNA"/>
</dbReference>
<name>A0AAV6VUA3_9ARAC</name>
<protein>
    <submittedName>
        <fullName evidence="1">Uncharacterized protein</fullName>
    </submittedName>
</protein>
<keyword evidence="2" id="KW-1185">Reference proteome</keyword>
<sequence>MVLPLFDQHSPAEERPLSLSVPLPGREKASVVICFTPRQSIGLCRYLFLSSAEYRPLSLSVPLPGRVKVSVVICSTPRQSKSFCRYLFHSQAEKRPLSLSVPNSPVITYL</sequence>
<accession>A0AAV6VUA3</accession>
<reference evidence="1 2" key="1">
    <citation type="journal article" date="2022" name="Nat. Ecol. Evol.">
        <title>A masculinizing supergene underlies an exaggerated male reproductive morph in a spider.</title>
        <authorList>
            <person name="Hendrickx F."/>
            <person name="De Corte Z."/>
            <person name="Sonet G."/>
            <person name="Van Belleghem S.M."/>
            <person name="Kostlbacher S."/>
            <person name="Vangestel C."/>
        </authorList>
    </citation>
    <scope>NUCLEOTIDE SEQUENCE [LARGE SCALE GENOMIC DNA]</scope>
    <source>
        <strain evidence="1">W744_W776</strain>
    </source>
</reference>
<evidence type="ECO:0000313" key="1">
    <source>
        <dbReference type="EMBL" id="KAG8200294.1"/>
    </source>
</evidence>